<dbReference type="RefSeq" id="WP_256612916.1">
    <property type="nucleotide sequence ID" value="NZ_JANIBM010000067.1"/>
</dbReference>
<proteinExistence type="predicted"/>
<name>A0ABT1UQH0_9GAMM</name>
<dbReference type="EMBL" id="JANIBM010000067">
    <property type="protein sequence ID" value="MCQ8183696.1"/>
    <property type="molecule type" value="Genomic_DNA"/>
</dbReference>
<evidence type="ECO:0008006" key="3">
    <source>
        <dbReference type="Google" id="ProtNLM"/>
    </source>
</evidence>
<evidence type="ECO:0000313" key="1">
    <source>
        <dbReference type="EMBL" id="MCQ8183696.1"/>
    </source>
</evidence>
<reference evidence="1 2" key="1">
    <citation type="submission" date="2022-07" db="EMBL/GenBank/DDBJ databases">
        <title>Methylomonas rivi sp. nov., Methylomonas rosea sp. nov., Methylomonas aureus sp. nov. and Methylomonas subterranea sp. nov., four novel methanotrophs isolated from a freshwater creek and the deep terrestrial subsurface.</title>
        <authorList>
            <person name="Abin C."/>
            <person name="Sankaranarayanan K."/>
            <person name="Garner C."/>
            <person name="Sindelar R."/>
            <person name="Kotary K."/>
            <person name="Garner R."/>
            <person name="Barclay S."/>
            <person name="Lawson P."/>
            <person name="Krumholz L."/>
        </authorList>
    </citation>
    <scope>NUCLEOTIDE SEQUENCE [LARGE SCALE GENOMIC DNA]</scope>
    <source>
        <strain evidence="1 2">SURF-1</strain>
    </source>
</reference>
<gene>
    <name evidence="1" type="ORF">NP603_21495</name>
</gene>
<protein>
    <recommendedName>
        <fullName evidence="3">Helix-turn-helix domain-containing protein</fullName>
    </recommendedName>
</protein>
<sequence length="121" mass="13838">QRGGVIVISRALLESHAYKSLPPEAKVLMVLLQIHWRNDQPVAYGVREAASQIGCAVNTASKSFKVLNERGFIACENESLFNSKTGSKAREWRLTWMPFEHRKPTHDWENWNEKNKTTVSN</sequence>
<evidence type="ECO:0000313" key="2">
    <source>
        <dbReference type="Proteomes" id="UP001524569"/>
    </source>
</evidence>
<dbReference type="Proteomes" id="UP001524569">
    <property type="component" value="Unassembled WGS sequence"/>
</dbReference>
<feature type="non-terminal residue" evidence="1">
    <location>
        <position position="1"/>
    </location>
</feature>
<comment type="caution">
    <text evidence="1">The sequence shown here is derived from an EMBL/GenBank/DDBJ whole genome shotgun (WGS) entry which is preliminary data.</text>
</comment>
<accession>A0ABT1UQH0</accession>
<keyword evidence="2" id="KW-1185">Reference proteome</keyword>
<organism evidence="1 2">
    <name type="scientific">Methylomonas aurea</name>
    <dbReference type="NCBI Taxonomy" id="2952224"/>
    <lineage>
        <taxon>Bacteria</taxon>
        <taxon>Pseudomonadati</taxon>
        <taxon>Pseudomonadota</taxon>
        <taxon>Gammaproteobacteria</taxon>
        <taxon>Methylococcales</taxon>
        <taxon>Methylococcaceae</taxon>
        <taxon>Methylomonas</taxon>
    </lineage>
</organism>